<protein>
    <submittedName>
        <fullName evidence="1">Uncharacterized protein</fullName>
    </submittedName>
</protein>
<name>A0A9Q1J5Z7_SYNKA</name>
<evidence type="ECO:0000313" key="2">
    <source>
        <dbReference type="Proteomes" id="UP001152622"/>
    </source>
</evidence>
<dbReference type="AlphaFoldDB" id="A0A9Q1J5Z7"/>
<dbReference type="EMBL" id="JAINUF010000003">
    <property type="protein sequence ID" value="KAJ8368508.1"/>
    <property type="molecule type" value="Genomic_DNA"/>
</dbReference>
<comment type="caution">
    <text evidence="1">The sequence shown here is derived from an EMBL/GenBank/DDBJ whole genome shotgun (WGS) entry which is preliminary data.</text>
</comment>
<proteinExistence type="predicted"/>
<keyword evidence="2" id="KW-1185">Reference proteome</keyword>
<accession>A0A9Q1J5Z7</accession>
<evidence type="ECO:0000313" key="1">
    <source>
        <dbReference type="EMBL" id="KAJ8368508.1"/>
    </source>
</evidence>
<dbReference type="Proteomes" id="UP001152622">
    <property type="component" value="Chromosome 3"/>
</dbReference>
<organism evidence="1 2">
    <name type="scientific">Synaphobranchus kaupii</name>
    <name type="common">Kaup's arrowtooth eel</name>
    <dbReference type="NCBI Taxonomy" id="118154"/>
    <lineage>
        <taxon>Eukaryota</taxon>
        <taxon>Metazoa</taxon>
        <taxon>Chordata</taxon>
        <taxon>Craniata</taxon>
        <taxon>Vertebrata</taxon>
        <taxon>Euteleostomi</taxon>
        <taxon>Actinopterygii</taxon>
        <taxon>Neopterygii</taxon>
        <taxon>Teleostei</taxon>
        <taxon>Anguilliformes</taxon>
        <taxon>Synaphobranchidae</taxon>
        <taxon>Synaphobranchus</taxon>
    </lineage>
</organism>
<sequence length="142" mass="15514">MRGSLTPPLSRTVLWHPPAPSPSCSSTCAILRRSAAPRRTEPKQTHLRLSPTKTPFSLRTLGAFHSIHRLDLLGRLWKTAGIRPVPGARRPGSTPCLPGWDGWETRLSGYRSTASAVRRGQVARPLRLTSLQPPTAVGDDPN</sequence>
<reference evidence="1" key="1">
    <citation type="journal article" date="2023" name="Science">
        <title>Genome structures resolve the early diversification of teleost fishes.</title>
        <authorList>
            <person name="Parey E."/>
            <person name="Louis A."/>
            <person name="Montfort J."/>
            <person name="Bouchez O."/>
            <person name="Roques C."/>
            <person name="Iampietro C."/>
            <person name="Lluch J."/>
            <person name="Castinel A."/>
            <person name="Donnadieu C."/>
            <person name="Desvignes T."/>
            <person name="Floi Bucao C."/>
            <person name="Jouanno E."/>
            <person name="Wen M."/>
            <person name="Mejri S."/>
            <person name="Dirks R."/>
            <person name="Jansen H."/>
            <person name="Henkel C."/>
            <person name="Chen W.J."/>
            <person name="Zahm M."/>
            <person name="Cabau C."/>
            <person name="Klopp C."/>
            <person name="Thompson A.W."/>
            <person name="Robinson-Rechavi M."/>
            <person name="Braasch I."/>
            <person name="Lecointre G."/>
            <person name="Bobe J."/>
            <person name="Postlethwait J.H."/>
            <person name="Berthelot C."/>
            <person name="Roest Crollius H."/>
            <person name="Guiguen Y."/>
        </authorList>
    </citation>
    <scope>NUCLEOTIDE SEQUENCE</scope>
    <source>
        <strain evidence="1">WJC10195</strain>
    </source>
</reference>
<gene>
    <name evidence="1" type="ORF">SKAU_G00085360</name>
</gene>